<sequence length="713" mass="78751">MTIEEFLTSGIPNPLARIGACDVVACGRERSNKQTLLCPAHRANYRSLVAKTPDGTLRLGEADFASRVAPILPRGAFSLIPLPERLRLEYLVAIQADERAGYLIDPILIRRLIPDILAAGLSFTDDGFLERAVTLAQAKMTARAAFIRRAVATLRHLRARFSGVDPTAGDVWDSYLIGLRTDQQVKGRASAHNADKFIARRRPLDFRPIRQAWLRELVKAWARENDPTTIEVTAAIKGFTVVSDVLSSRSGGDDPTTASARDIQRFVDRLHTLEREDGEQYSKGHVSNLLTSVRRILHYLHDSPHADELQRKFVITPEHRILGRAASKAEEPGRALPNRVVETLHRSIPSLPIGKAQTGSFVTAETLRLMHQTALRLLFDTGRRPNEICSLKAGCITAHPSGSDPNGVEYTLTYDNHKGKRYGRVLPIGVDTAEAVLAWEDHLTTLELPQRFTKWLFPSPSAGRADAKSHLTTSGLQRALDRLVQSVVQLESDIPDRENGGYVLFTGQIIPYSFRHSYTQRHADAGVAQDTLQDLMDHLSPNTTAGYYRVSAKRKREAVARLSAATVNNRGEPAPLASEAAYELGQIPVPWGGCSNPTNVKAGGKACPIRFRCVGCSFYRPDPSYIPAIEEHLVSLRMSLHMVELAGFAAPWVIQEQREEITAYDEMLAGMKQQIEAMSEDDQNALEDASVAMRKLRASRPLLPLSVRGGSAA</sequence>
<dbReference type="PANTHER" id="PTHR30349:SF81">
    <property type="entry name" value="TYROSINE RECOMBINASE XERC"/>
    <property type="match status" value="1"/>
</dbReference>
<name>A0ABU8YE03_9MICO</name>
<keyword evidence="1" id="KW-0233">DNA recombination</keyword>
<keyword evidence="4" id="KW-1185">Reference proteome</keyword>
<comment type="caution">
    <text evidence="3">The sequence shown here is derived from an EMBL/GenBank/DDBJ whole genome shotgun (WGS) entry which is preliminary data.</text>
</comment>
<dbReference type="InterPro" id="IPR002104">
    <property type="entry name" value="Integrase_catalytic"/>
</dbReference>
<evidence type="ECO:0000313" key="4">
    <source>
        <dbReference type="Proteomes" id="UP001370299"/>
    </source>
</evidence>
<organism evidence="3 4">
    <name type="scientific">Curtobacterium citreum</name>
    <dbReference type="NCBI Taxonomy" id="2036"/>
    <lineage>
        <taxon>Bacteria</taxon>
        <taxon>Bacillati</taxon>
        <taxon>Actinomycetota</taxon>
        <taxon>Actinomycetes</taxon>
        <taxon>Micrococcales</taxon>
        <taxon>Microbacteriaceae</taxon>
        <taxon>Curtobacterium</taxon>
    </lineage>
</organism>
<dbReference type="Pfam" id="PF00589">
    <property type="entry name" value="Phage_integrase"/>
    <property type="match status" value="1"/>
</dbReference>
<dbReference type="InterPro" id="IPR013762">
    <property type="entry name" value="Integrase-like_cat_sf"/>
</dbReference>
<dbReference type="Proteomes" id="UP001370299">
    <property type="component" value="Unassembled WGS sequence"/>
</dbReference>
<dbReference type="CDD" id="cd00397">
    <property type="entry name" value="DNA_BRE_C"/>
    <property type="match status" value="1"/>
</dbReference>
<accession>A0ABU8YE03</accession>
<dbReference type="RefSeq" id="WP_340196302.1">
    <property type="nucleotide sequence ID" value="NZ_JBBKAP010000023.1"/>
</dbReference>
<protein>
    <submittedName>
        <fullName evidence="3">Tyrosine-type recombinase/integrase</fullName>
    </submittedName>
</protein>
<dbReference type="SUPFAM" id="SSF56349">
    <property type="entry name" value="DNA breaking-rejoining enzymes"/>
    <property type="match status" value="1"/>
</dbReference>
<evidence type="ECO:0000313" key="3">
    <source>
        <dbReference type="EMBL" id="MEK0172738.1"/>
    </source>
</evidence>
<gene>
    <name evidence="3" type="ORF">WMN62_14785</name>
</gene>
<proteinExistence type="predicted"/>
<evidence type="ECO:0000259" key="2">
    <source>
        <dbReference type="PROSITE" id="PS51898"/>
    </source>
</evidence>
<dbReference type="InterPro" id="IPR011010">
    <property type="entry name" value="DNA_brk_join_enz"/>
</dbReference>
<dbReference type="PROSITE" id="PS51898">
    <property type="entry name" value="TYR_RECOMBINASE"/>
    <property type="match status" value="1"/>
</dbReference>
<reference evidence="3 4" key="1">
    <citation type="submission" date="2024-03" db="EMBL/GenBank/DDBJ databases">
        <title>Whole genomes of four grape xylem sap localized bacterial endophytes.</title>
        <authorList>
            <person name="Kumar G."/>
            <person name="Savka M.A."/>
        </authorList>
    </citation>
    <scope>NUCLEOTIDE SEQUENCE [LARGE SCALE GENOMIC DNA]</scope>
    <source>
        <strain evidence="3 4">RIT_GXS8</strain>
    </source>
</reference>
<dbReference type="PANTHER" id="PTHR30349">
    <property type="entry name" value="PHAGE INTEGRASE-RELATED"/>
    <property type="match status" value="1"/>
</dbReference>
<feature type="domain" description="Tyr recombinase" evidence="2">
    <location>
        <begin position="346"/>
        <end position="560"/>
    </location>
</feature>
<dbReference type="InterPro" id="IPR050090">
    <property type="entry name" value="Tyrosine_recombinase_XerCD"/>
</dbReference>
<evidence type="ECO:0000256" key="1">
    <source>
        <dbReference type="ARBA" id="ARBA00023172"/>
    </source>
</evidence>
<dbReference type="EMBL" id="JBBLYY010000072">
    <property type="protein sequence ID" value="MEK0172738.1"/>
    <property type="molecule type" value="Genomic_DNA"/>
</dbReference>
<dbReference type="Gene3D" id="1.10.443.10">
    <property type="entry name" value="Intergrase catalytic core"/>
    <property type="match status" value="1"/>
</dbReference>